<evidence type="ECO:0000256" key="1">
    <source>
        <dbReference type="SAM" id="Coils"/>
    </source>
</evidence>
<gene>
    <name evidence="3" type="ORF">SAMN02983006_00710</name>
</gene>
<dbReference type="InterPro" id="IPR007060">
    <property type="entry name" value="FtsL/DivIC"/>
</dbReference>
<dbReference type="OrthoDB" id="2111739at2"/>
<feature type="coiled-coil region" evidence="1">
    <location>
        <begin position="58"/>
        <end position="92"/>
    </location>
</feature>
<dbReference type="RefSeq" id="WP_089859770.1">
    <property type="nucleotide sequence ID" value="NZ_FOTI01000006.1"/>
</dbReference>
<dbReference type="GO" id="GO:0051301">
    <property type="term" value="P:cell division"/>
    <property type="evidence" value="ECO:0007669"/>
    <property type="project" value="UniProtKB-KW"/>
</dbReference>
<dbReference type="Pfam" id="PF04977">
    <property type="entry name" value="DivIC"/>
    <property type="match status" value="1"/>
</dbReference>
<keyword evidence="1" id="KW-0175">Coiled coil</keyword>
<keyword evidence="2" id="KW-1133">Transmembrane helix</keyword>
<reference evidence="3 4" key="1">
    <citation type="submission" date="2016-10" db="EMBL/GenBank/DDBJ databases">
        <authorList>
            <person name="de Groot N.N."/>
        </authorList>
    </citation>
    <scope>NUCLEOTIDE SEQUENCE [LARGE SCALE GENOMIC DNA]</scope>
    <source>
        <strain evidence="3 4">ATCC 51327</strain>
    </source>
</reference>
<protein>
    <submittedName>
        <fullName evidence="3">Cell division protein FtsL</fullName>
    </submittedName>
</protein>
<dbReference type="Proteomes" id="UP000199006">
    <property type="component" value="Unassembled WGS sequence"/>
</dbReference>
<sequence length="156" mass="18156">MYRSGKNYNQLNTSDNYLHNFNYHVTDIKRQAFTICFVFMLALVTISSLFYISQILKINQSNYQILQLEKNLEKIQSENEKLEVQLAAKTSLSKIEKIAKNKLNMVEAADKEILVYNNNFDQLNYVADIPEQKFFLAQIYDKIVARIATVQAESLD</sequence>
<evidence type="ECO:0000256" key="2">
    <source>
        <dbReference type="SAM" id="Phobius"/>
    </source>
</evidence>
<organism evidence="3 4">
    <name type="scientific">Halanaerobium salsuginis</name>
    <dbReference type="NCBI Taxonomy" id="29563"/>
    <lineage>
        <taxon>Bacteria</taxon>
        <taxon>Bacillati</taxon>
        <taxon>Bacillota</taxon>
        <taxon>Clostridia</taxon>
        <taxon>Halanaerobiales</taxon>
        <taxon>Halanaerobiaceae</taxon>
        <taxon>Halanaerobium</taxon>
    </lineage>
</organism>
<proteinExistence type="predicted"/>
<dbReference type="EMBL" id="FOTI01000006">
    <property type="protein sequence ID" value="SFL28386.1"/>
    <property type="molecule type" value="Genomic_DNA"/>
</dbReference>
<dbReference type="STRING" id="29563.SAMN02983006_00710"/>
<keyword evidence="4" id="KW-1185">Reference proteome</keyword>
<feature type="transmembrane region" description="Helical" evidence="2">
    <location>
        <begin position="32"/>
        <end position="52"/>
    </location>
</feature>
<dbReference type="AlphaFoldDB" id="A0A1I4GGY2"/>
<keyword evidence="2" id="KW-0472">Membrane</keyword>
<keyword evidence="3" id="KW-0131">Cell cycle</keyword>
<keyword evidence="3" id="KW-0132">Cell division</keyword>
<keyword evidence="2" id="KW-0812">Transmembrane</keyword>
<accession>A0A1I4GGY2</accession>
<evidence type="ECO:0000313" key="3">
    <source>
        <dbReference type="EMBL" id="SFL28386.1"/>
    </source>
</evidence>
<name>A0A1I4GGY2_9FIRM</name>
<evidence type="ECO:0000313" key="4">
    <source>
        <dbReference type="Proteomes" id="UP000199006"/>
    </source>
</evidence>